<proteinExistence type="predicted"/>
<keyword evidence="4" id="KW-1185">Reference proteome</keyword>
<comment type="caution">
    <text evidence="3">The sequence shown here is derived from an EMBL/GenBank/DDBJ whole genome shotgun (WGS) entry which is preliminary data.</text>
</comment>
<sequence>MAARRQQRLVSLVLCLLSTRQFISADRIRDTVEGYEVADDSANPDEAFKRSFERDKAELRELGVPLETGRNSAFDTEDGYRIARKDFELPPIEFTADEAAAVGLAARLWSTASLATEARTALIKLRAAGVEIEDPPGADALPPLAGNEPALPDLVAAVSGTRVVQFGYRKPFAEAAERRTVEPWGVLSWRGRWYVVGHDRARDEVRSFRLDRIAGEVKTLTGPSGVARTTRPAGLDMLDLVRGANPQADQRALVWVRPNRAGQLRRLARAAEPRMHDGEPGHLLTIDYRDTDRLGGLVAGAGTDAYVLEPPALTRSVVSLLGAAAGVGTPGYEGAQ</sequence>
<dbReference type="PROSITE" id="PS52050">
    <property type="entry name" value="WYL"/>
    <property type="match status" value="1"/>
</dbReference>
<evidence type="ECO:0000313" key="3">
    <source>
        <dbReference type="EMBL" id="MDT0262857.1"/>
    </source>
</evidence>
<dbReference type="PANTHER" id="PTHR34580">
    <property type="match status" value="1"/>
</dbReference>
<organism evidence="3 4">
    <name type="scientific">Jatrophihabitans lederbergiae</name>
    <dbReference type="NCBI Taxonomy" id="3075547"/>
    <lineage>
        <taxon>Bacteria</taxon>
        <taxon>Bacillati</taxon>
        <taxon>Actinomycetota</taxon>
        <taxon>Actinomycetes</taxon>
        <taxon>Jatrophihabitantales</taxon>
        <taxon>Jatrophihabitantaceae</taxon>
        <taxon>Jatrophihabitans</taxon>
    </lineage>
</organism>
<dbReference type="RefSeq" id="WP_311424002.1">
    <property type="nucleotide sequence ID" value="NZ_JAVREH010000023.1"/>
</dbReference>
<gene>
    <name evidence="3" type="ORF">RM423_15785</name>
</gene>
<evidence type="ECO:0000259" key="2">
    <source>
        <dbReference type="Pfam" id="PF25583"/>
    </source>
</evidence>
<dbReference type="Pfam" id="PF25583">
    <property type="entry name" value="WCX"/>
    <property type="match status" value="1"/>
</dbReference>
<name>A0ABU2JCY6_9ACTN</name>
<feature type="domain" description="WCX" evidence="2">
    <location>
        <begin position="250"/>
        <end position="325"/>
    </location>
</feature>
<dbReference type="PANTHER" id="PTHR34580:SF3">
    <property type="entry name" value="PROTEIN PAFB"/>
    <property type="match status" value="1"/>
</dbReference>
<dbReference type="InterPro" id="IPR057727">
    <property type="entry name" value="WCX_dom"/>
</dbReference>
<dbReference type="Proteomes" id="UP001183176">
    <property type="component" value="Unassembled WGS sequence"/>
</dbReference>
<dbReference type="InterPro" id="IPR026881">
    <property type="entry name" value="WYL_dom"/>
</dbReference>
<evidence type="ECO:0000313" key="4">
    <source>
        <dbReference type="Proteomes" id="UP001183176"/>
    </source>
</evidence>
<feature type="domain" description="WYL" evidence="1">
    <location>
        <begin position="150"/>
        <end position="214"/>
    </location>
</feature>
<accession>A0ABU2JCY6</accession>
<evidence type="ECO:0000259" key="1">
    <source>
        <dbReference type="Pfam" id="PF13280"/>
    </source>
</evidence>
<reference evidence="4" key="1">
    <citation type="submission" date="2023-07" db="EMBL/GenBank/DDBJ databases">
        <title>30 novel species of actinomycetes from the DSMZ collection.</title>
        <authorList>
            <person name="Nouioui I."/>
        </authorList>
    </citation>
    <scope>NUCLEOTIDE SEQUENCE [LARGE SCALE GENOMIC DNA]</scope>
    <source>
        <strain evidence="4">DSM 44399</strain>
    </source>
</reference>
<dbReference type="Pfam" id="PF13280">
    <property type="entry name" value="WYL"/>
    <property type="match status" value="1"/>
</dbReference>
<dbReference type="InterPro" id="IPR051534">
    <property type="entry name" value="CBASS_pafABC_assoc_protein"/>
</dbReference>
<protein>
    <submittedName>
        <fullName evidence="3">WYL domain-containing protein</fullName>
    </submittedName>
</protein>
<dbReference type="EMBL" id="JAVREH010000023">
    <property type="protein sequence ID" value="MDT0262857.1"/>
    <property type="molecule type" value="Genomic_DNA"/>
</dbReference>